<evidence type="ECO:0000313" key="3">
    <source>
        <dbReference type="Proteomes" id="UP001596957"/>
    </source>
</evidence>
<gene>
    <name evidence="2" type="ORF">ACFQZP_33170</name>
</gene>
<dbReference type="SUPFAM" id="SSF51294">
    <property type="entry name" value="Hedgehog/intein (Hint) domain"/>
    <property type="match status" value="1"/>
</dbReference>
<organism evidence="2 3">
    <name type="scientific">Streptomyces lutosisoli</name>
    <dbReference type="NCBI Taxonomy" id="2665721"/>
    <lineage>
        <taxon>Bacteria</taxon>
        <taxon>Bacillati</taxon>
        <taxon>Actinomycetota</taxon>
        <taxon>Actinomycetes</taxon>
        <taxon>Kitasatosporales</taxon>
        <taxon>Streptomycetaceae</taxon>
        <taxon>Streptomyces</taxon>
    </lineage>
</organism>
<dbReference type="RefSeq" id="WP_381264514.1">
    <property type="nucleotide sequence ID" value="NZ_JBHTBI010000105.1"/>
</dbReference>
<dbReference type="InterPro" id="IPR030934">
    <property type="entry name" value="Intein_C"/>
</dbReference>
<feature type="compositionally biased region" description="Low complexity" evidence="1">
    <location>
        <begin position="52"/>
        <end position="64"/>
    </location>
</feature>
<feature type="region of interest" description="Disordered" evidence="1">
    <location>
        <begin position="204"/>
        <end position="241"/>
    </location>
</feature>
<dbReference type="Pfam" id="PF07591">
    <property type="entry name" value="PT-HINT"/>
    <property type="match status" value="1"/>
</dbReference>
<feature type="compositionally biased region" description="Low complexity" evidence="1">
    <location>
        <begin position="74"/>
        <end position="90"/>
    </location>
</feature>
<proteinExistence type="predicted"/>
<dbReference type="InterPro" id="IPR036844">
    <property type="entry name" value="Hint_dom_sf"/>
</dbReference>
<dbReference type="Proteomes" id="UP001596957">
    <property type="component" value="Unassembled WGS sequence"/>
</dbReference>
<name>A0ABW2VTW8_9ACTN</name>
<sequence>MGGYTYAGDNPASSSDPTGYDPASWGESPKCQETGIGCGGGKKKSHGGGGTKTSSGSTGESPAPSTTPTPSMGPTPTSTQTPTPTLGETPCQPADFGTDRCESYDGGALIYTAVGVVGLPVAAWCIGTGVLDCVAGAFTGAADAEAGGSMLLGVRVVGLGVGAARAMEEGAAEGAAAGAEASAANEAADDAADLVAAKRANVQEHAAEAEAEATRPTTPEAGNAGTKPAESAARCSFSPDTPVLMAGGRTKAIGKIKTGDKVEAADQKTGKHAGPREVVATLVNHDKDLIDVKVHTSRHHTATLHTTSKHPFWDATAHAWVPAGKLKAGHALTTENGHHVHVAQVHVTPGEADRYNLTVRELHTYYVLAGKTPILVHNTCGGYRAEAEDAQKRAQALDAQRGWGGGTTAVIGVRNVDTGVIANRIAINGNRNMPKNWQLGSNEQFVRGSGHAEETIFNSLAHNEEVLYGGTSRNVCQAVCAPFMRPWSLRLDGQVFAGMGDKAAYRTFWRPWRY</sequence>
<reference evidence="3" key="1">
    <citation type="journal article" date="2019" name="Int. J. Syst. Evol. Microbiol.">
        <title>The Global Catalogue of Microorganisms (GCM) 10K type strain sequencing project: providing services to taxonomists for standard genome sequencing and annotation.</title>
        <authorList>
            <consortium name="The Broad Institute Genomics Platform"/>
            <consortium name="The Broad Institute Genome Sequencing Center for Infectious Disease"/>
            <person name="Wu L."/>
            <person name="Ma J."/>
        </authorList>
    </citation>
    <scope>NUCLEOTIDE SEQUENCE [LARGE SCALE GENOMIC DNA]</scope>
    <source>
        <strain evidence="3">CGMCC 4.7198</strain>
    </source>
</reference>
<dbReference type="CDD" id="cd00081">
    <property type="entry name" value="Hint"/>
    <property type="match status" value="1"/>
</dbReference>
<feature type="region of interest" description="Disordered" evidence="1">
    <location>
        <begin position="1"/>
        <end position="94"/>
    </location>
</feature>
<dbReference type="EMBL" id="JBHTEC010000001">
    <property type="protein sequence ID" value="MFD0286454.1"/>
    <property type="molecule type" value="Genomic_DNA"/>
</dbReference>
<comment type="caution">
    <text evidence="2">The sequence shown here is derived from an EMBL/GenBank/DDBJ whole genome shotgun (WGS) entry which is preliminary data.</text>
</comment>
<evidence type="ECO:0000313" key="2">
    <source>
        <dbReference type="EMBL" id="MFD0286454.1"/>
    </source>
</evidence>
<evidence type="ECO:0000256" key="1">
    <source>
        <dbReference type="SAM" id="MobiDB-lite"/>
    </source>
</evidence>
<accession>A0ABW2VTW8</accession>
<dbReference type="Gene3D" id="2.170.16.10">
    <property type="entry name" value="Hedgehog/Intein (Hint) domain"/>
    <property type="match status" value="1"/>
</dbReference>
<protein>
    <submittedName>
        <fullName evidence="2">Polymorphic toxin-type HINT domain-containing protein</fullName>
    </submittedName>
</protein>
<keyword evidence="3" id="KW-1185">Reference proteome</keyword>
<dbReference type="NCBIfam" id="TIGR01443">
    <property type="entry name" value="intein_Cterm"/>
    <property type="match status" value="1"/>
</dbReference>